<evidence type="ECO:0000256" key="10">
    <source>
        <dbReference type="ARBA" id="ARBA00025902"/>
    </source>
</evidence>
<feature type="compositionally biased region" description="Polar residues" evidence="14">
    <location>
        <begin position="1288"/>
        <end position="1305"/>
    </location>
</feature>
<dbReference type="CDD" id="cd00200">
    <property type="entry name" value="WD40"/>
    <property type="match status" value="1"/>
</dbReference>
<dbReference type="Proteomes" id="UP001161017">
    <property type="component" value="Unassembled WGS sequence"/>
</dbReference>
<dbReference type="InterPro" id="IPR012972">
    <property type="entry name" value="NLE"/>
</dbReference>
<feature type="repeat" description="WD" evidence="13">
    <location>
        <begin position="145"/>
        <end position="187"/>
    </location>
</feature>
<keyword evidence="6" id="KW-0547">Nucleotide-binding</keyword>
<dbReference type="InterPro" id="IPR036322">
    <property type="entry name" value="WD40_repeat_dom_sf"/>
</dbReference>
<dbReference type="PRINTS" id="PR00320">
    <property type="entry name" value="GPROTEINBRPT"/>
</dbReference>
<dbReference type="InterPro" id="IPR015943">
    <property type="entry name" value="WD40/YVTN_repeat-like_dom_sf"/>
</dbReference>
<keyword evidence="4 13" id="KW-0853">WD repeat</keyword>
<reference evidence="16" key="1">
    <citation type="journal article" date="2023" name="Genome Biol. Evol.">
        <title>First Whole Genome Sequence and Flow Cytometry Genome Size Data for the Lichen-Forming Fungus Ramalina farinacea (Ascomycota).</title>
        <authorList>
            <person name="Llewellyn T."/>
            <person name="Mian S."/>
            <person name="Hill R."/>
            <person name="Leitch I.J."/>
            <person name="Gaya E."/>
        </authorList>
    </citation>
    <scope>NUCLEOTIDE SEQUENCE</scope>
    <source>
        <strain evidence="16">LIQ254RAFAR</strain>
    </source>
</reference>
<sequence length="1311" mass="146773">MATVLPPPSKRQKVAIAEKIQAKEDANIIPNDLGNIRIQFVDQSTGKTAGVPVNVPVADATVRNLESLLNTLQRNDESERVPYSFTYISDSKTNGNENDALDIANDIYHSLLKTGLKTTEDFIRLQYTPQAVFRVRAVSRCSSSIPGHAEAILTTAFSPLTSSRVVTGSGDSTARIFDCDTGTPLHTLKGHTSWVLVVSYSPDGSMIATGSMDNTIRIWNPESGQPIDSPLKGHTKWITALAWEPYHLQESGRPRLASSSKDATVRVWDVMSGRVEFVLSGHKGNVSCVRWGGTGRIYTSSHDKTIKVWDASKGILIDTLSAHAHWVNHLALSTDFVLRTSYHDHTAVIPPGQEGKVKKAKERFRNAAKVNNEVMERLVSASDDFTMYLWEPSKATKPVARLLGHQKQVNHVTFSPDGTLIASSGWDNHVKLWNARNGAFITTLRGHVGPIYMSCFSADSRLLVSGSKDTTLKVWDVGKGKLKEDLPGHKDEVFAVDWAVSDGSKILDNQTYTRTEQKLTVYEPSEILFMSTAVQPKSKLYLLVENNLPDVRVTPLDRKFWAETLGVEYVQHLALRQDLEAIKIALEGNYYATCCFAAVGPRKSIGYWTPPLNNLQVLKYIDLDLSFTFSYHSLRIKYEPSEDTMMIDSQTRRSLELVQNLQNATSKECLYGILNQTHTSMGARRLRINLLQPSTDKAFIENRYDALTELTTREAMFHDVRTEPSVEYFEESINNIIMLKQFVKNVRPVYEAIRVAQSELLVSLAYECRPEQIEEVETLIDETINADITYQKSPLALRNQRTYAVKSGVNGLLDVARQTYKEVTGDIEEHINELGEEHELPLEIKYETARQYYIRLPAHALEERNLPDVFVNVYRKNKIVECQTLYLIQLNRKITDAHHEVLSMTNWAVQNLTEEIRVIISPLFKTSEAIALLDMLASFAQVITSSEYVRPDLTDAFTLKGCRHPIIERLHNQKFVPNDACALPATSRFQIITGCNMSGKSTYIRSLALVTIMAQAGCFVPATWATIPIRHSIFARISLDDNIEANVSTFSAEMRETAFILNNIDRRSMAIVDELGRGTSTRDGLCIAIAIAEAMVESKAYVWFATHFIDLAKILSERAGVVNLHLAVDIQPSQNKMTMLYNISEGYNKQENYGIALAKVLDMPADVLEIAQKVSKQIREKVERQKKTSKTILLARRRKLILGLREQLIQAKAGKMEGRVLINWMTSLQDEFVKRMHDLEEQINQAEADAEGGDVHNDEGSETTGSQEDVRSVVSQSTGSRYKMSGALQGNVSGRQSVEGQSEAGTSLLDA</sequence>
<organism evidence="16 17">
    <name type="scientific">Ramalina farinacea</name>
    <dbReference type="NCBI Taxonomy" id="258253"/>
    <lineage>
        <taxon>Eukaryota</taxon>
        <taxon>Fungi</taxon>
        <taxon>Dikarya</taxon>
        <taxon>Ascomycota</taxon>
        <taxon>Pezizomycotina</taxon>
        <taxon>Lecanoromycetes</taxon>
        <taxon>OSLEUM clade</taxon>
        <taxon>Lecanoromycetidae</taxon>
        <taxon>Lecanorales</taxon>
        <taxon>Lecanorineae</taxon>
        <taxon>Ramalinaceae</taxon>
        <taxon>Ramalina</taxon>
    </lineage>
</organism>
<protein>
    <recommendedName>
        <fullName evidence="3 12">DNA mismatch repair protein MSH3</fullName>
    </recommendedName>
    <alternativeName>
        <fullName evidence="3 12">DNA mismatch repair protein MSH3</fullName>
    </alternativeName>
    <alternativeName>
        <fullName evidence="11">MutS protein homolog 3</fullName>
    </alternativeName>
</protein>
<dbReference type="InterPro" id="IPR007861">
    <property type="entry name" value="DNA_mismatch_repair_MutS_clamp"/>
</dbReference>
<evidence type="ECO:0000256" key="3">
    <source>
        <dbReference type="ARBA" id="ARBA00022151"/>
    </source>
</evidence>
<dbReference type="InterPro" id="IPR000432">
    <property type="entry name" value="DNA_mismatch_repair_MutS_C"/>
</dbReference>
<dbReference type="SUPFAM" id="SSF52540">
    <property type="entry name" value="P-loop containing nucleoside triphosphate hydrolases"/>
    <property type="match status" value="1"/>
</dbReference>
<dbReference type="Pfam" id="PF05192">
    <property type="entry name" value="MutS_III"/>
    <property type="match status" value="1"/>
</dbReference>
<dbReference type="PROSITE" id="PS50082">
    <property type="entry name" value="WD_REPEATS_2"/>
    <property type="match status" value="6"/>
</dbReference>
<dbReference type="PANTHER" id="PTHR19848">
    <property type="entry name" value="WD40 REPEAT PROTEIN"/>
    <property type="match status" value="1"/>
</dbReference>
<feature type="repeat" description="WD" evidence="13">
    <location>
        <begin position="444"/>
        <end position="485"/>
    </location>
</feature>
<evidence type="ECO:0000256" key="13">
    <source>
        <dbReference type="PROSITE-ProRule" id="PRU00221"/>
    </source>
</evidence>
<dbReference type="SMART" id="SM00533">
    <property type="entry name" value="MUTSd"/>
    <property type="match status" value="1"/>
</dbReference>
<proteinExistence type="inferred from homology"/>
<evidence type="ECO:0000256" key="5">
    <source>
        <dbReference type="ARBA" id="ARBA00022737"/>
    </source>
</evidence>
<dbReference type="Gene3D" id="3.40.50.300">
    <property type="entry name" value="P-loop containing nucleotide triphosphate hydrolases"/>
    <property type="match status" value="1"/>
</dbReference>
<feature type="region of interest" description="Disordered" evidence="14">
    <location>
        <begin position="1248"/>
        <end position="1311"/>
    </location>
</feature>
<comment type="caution">
    <text evidence="16">The sequence shown here is derived from an EMBL/GenBank/DDBJ whole genome shotgun (WGS) entry which is preliminary data.</text>
</comment>
<feature type="repeat" description="WD" evidence="13">
    <location>
        <begin position="231"/>
        <end position="278"/>
    </location>
</feature>
<dbReference type="PROSITE" id="PS00678">
    <property type="entry name" value="WD_REPEATS_1"/>
    <property type="match status" value="3"/>
</dbReference>
<evidence type="ECO:0000256" key="8">
    <source>
        <dbReference type="ARBA" id="ARBA00023125"/>
    </source>
</evidence>
<keyword evidence="5" id="KW-0677">Repeat</keyword>
<gene>
    <name evidence="16" type="primary">MSH4</name>
    <name evidence="16" type="ORF">OHK93_005081</name>
</gene>
<comment type="subunit">
    <text evidence="10">Heterodimer consisting of MSH2-MSH3 (MutS beta). Forms a ternary complex with MutL alpha (MLH1-PMS1).</text>
</comment>
<dbReference type="InterPro" id="IPR007696">
    <property type="entry name" value="DNA_mismatch_repair_MutS_core"/>
</dbReference>
<keyword evidence="7" id="KW-0067">ATP-binding</keyword>
<evidence type="ECO:0000313" key="17">
    <source>
        <dbReference type="Proteomes" id="UP001161017"/>
    </source>
</evidence>
<evidence type="ECO:0000256" key="14">
    <source>
        <dbReference type="SAM" id="MobiDB-lite"/>
    </source>
</evidence>
<dbReference type="InterPro" id="IPR001680">
    <property type="entry name" value="WD40_rpt"/>
</dbReference>
<evidence type="ECO:0000256" key="12">
    <source>
        <dbReference type="ARBA" id="ARBA00073774"/>
    </source>
</evidence>
<dbReference type="SMART" id="SM00534">
    <property type="entry name" value="MUTSac"/>
    <property type="match status" value="1"/>
</dbReference>
<dbReference type="PROSITE" id="PS50294">
    <property type="entry name" value="WD_REPEATS_REGION"/>
    <property type="match status" value="5"/>
</dbReference>
<comment type="similarity">
    <text evidence="2">Belongs to the DNA mismatch repair MutS family. MSH3 subfamily.</text>
</comment>
<dbReference type="SMART" id="SM00320">
    <property type="entry name" value="WD40"/>
    <property type="match status" value="7"/>
</dbReference>
<evidence type="ECO:0000256" key="11">
    <source>
        <dbReference type="ARBA" id="ARBA00029792"/>
    </source>
</evidence>
<dbReference type="SUPFAM" id="SSF48334">
    <property type="entry name" value="DNA repair protein MutS, domain III"/>
    <property type="match status" value="1"/>
</dbReference>
<dbReference type="GO" id="GO:0005730">
    <property type="term" value="C:nucleolus"/>
    <property type="evidence" value="ECO:0007669"/>
    <property type="project" value="UniProtKB-SubCell"/>
</dbReference>
<dbReference type="SUPFAM" id="SSF50978">
    <property type="entry name" value="WD40 repeat-like"/>
    <property type="match status" value="1"/>
</dbReference>
<dbReference type="GO" id="GO:0006298">
    <property type="term" value="P:mismatch repair"/>
    <property type="evidence" value="ECO:0007669"/>
    <property type="project" value="InterPro"/>
</dbReference>
<dbReference type="GO" id="GO:0030983">
    <property type="term" value="F:mismatched DNA binding"/>
    <property type="evidence" value="ECO:0007669"/>
    <property type="project" value="InterPro"/>
</dbReference>
<dbReference type="InterPro" id="IPR019775">
    <property type="entry name" value="WD40_repeat_CS"/>
</dbReference>
<name>A0AA43TZ36_9LECA</name>
<dbReference type="InterPro" id="IPR020472">
    <property type="entry name" value="WD40_PAC1"/>
</dbReference>
<keyword evidence="8" id="KW-0238">DNA-binding</keyword>
<evidence type="ECO:0000256" key="7">
    <source>
        <dbReference type="ARBA" id="ARBA00022840"/>
    </source>
</evidence>
<dbReference type="Gene3D" id="1.10.1420.10">
    <property type="match status" value="2"/>
</dbReference>
<dbReference type="Pfam" id="PF08154">
    <property type="entry name" value="NLE"/>
    <property type="match status" value="1"/>
</dbReference>
<dbReference type="PROSITE" id="PS00486">
    <property type="entry name" value="DNA_MISMATCH_REPAIR_2"/>
    <property type="match status" value="1"/>
</dbReference>
<dbReference type="Pfam" id="PF00488">
    <property type="entry name" value="MutS_V"/>
    <property type="match status" value="1"/>
</dbReference>
<dbReference type="InterPro" id="IPR027417">
    <property type="entry name" value="P-loop_NTPase"/>
</dbReference>
<dbReference type="Gene3D" id="2.130.10.10">
    <property type="entry name" value="YVTN repeat-like/Quinoprotein amine dehydrogenase"/>
    <property type="match status" value="1"/>
</dbReference>
<keyword evidence="17" id="KW-1185">Reference proteome</keyword>
<evidence type="ECO:0000256" key="6">
    <source>
        <dbReference type="ARBA" id="ARBA00022741"/>
    </source>
</evidence>
<evidence type="ECO:0000259" key="15">
    <source>
        <dbReference type="PROSITE" id="PS00486"/>
    </source>
</evidence>
<feature type="repeat" description="WD" evidence="13">
    <location>
        <begin position="402"/>
        <end position="443"/>
    </location>
</feature>
<dbReference type="InterPro" id="IPR036187">
    <property type="entry name" value="DNA_mismatch_repair_MutS_sf"/>
</dbReference>
<evidence type="ECO:0000256" key="4">
    <source>
        <dbReference type="ARBA" id="ARBA00022574"/>
    </source>
</evidence>
<dbReference type="Pfam" id="PF05190">
    <property type="entry name" value="MutS_IV"/>
    <property type="match status" value="1"/>
</dbReference>
<dbReference type="Pfam" id="PF00400">
    <property type="entry name" value="WD40"/>
    <property type="match status" value="6"/>
</dbReference>
<dbReference type="EMBL" id="JAPUFD010000025">
    <property type="protein sequence ID" value="MDI1493293.1"/>
    <property type="molecule type" value="Genomic_DNA"/>
</dbReference>
<dbReference type="GO" id="GO:0005524">
    <property type="term" value="F:ATP binding"/>
    <property type="evidence" value="ECO:0007669"/>
    <property type="project" value="UniProtKB-KW"/>
</dbReference>
<dbReference type="PANTHER" id="PTHR19848:SF0">
    <property type="entry name" value="NOTCHLESS PROTEIN HOMOLOG 1"/>
    <property type="match status" value="1"/>
</dbReference>
<feature type="domain" description="DNA mismatch repair proteins mutS family" evidence="15">
    <location>
        <begin position="1068"/>
        <end position="1084"/>
    </location>
</feature>
<keyword evidence="9" id="KW-0539">Nucleus</keyword>
<feature type="compositionally biased region" description="Polar residues" evidence="14">
    <location>
        <begin position="1262"/>
        <end position="1280"/>
    </location>
</feature>
<evidence type="ECO:0000313" key="16">
    <source>
        <dbReference type="EMBL" id="MDI1493293.1"/>
    </source>
</evidence>
<evidence type="ECO:0000256" key="9">
    <source>
        <dbReference type="ARBA" id="ARBA00023242"/>
    </source>
</evidence>
<evidence type="ECO:0000256" key="2">
    <source>
        <dbReference type="ARBA" id="ARBA00007094"/>
    </source>
</evidence>
<dbReference type="GO" id="GO:0000027">
    <property type="term" value="P:ribosomal large subunit assembly"/>
    <property type="evidence" value="ECO:0007669"/>
    <property type="project" value="TreeGrafter"/>
</dbReference>
<accession>A0AA43TZ36</accession>
<feature type="repeat" description="WD" evidence="13">
    <location>
        <begin position="279"/>
        <end position="319"/>
    </location>
</feature>
<evidence type="ECO:0000256" key="1">
    <source>
        <dbReference type="ARBA" id="ARBA00004604"/>
    </source>
</evidence>
<dbReference type="FunFam" id="3.40.50.300:FF:000870">
    <property type="entry name" value="MutS protein homolog 4"/>
    <property type="match status" value="1"/>
</dbReference>
<feature type="repeat" description="WD" evidence="13">
    <location>
        <begin position="188"/>
        <end position="229"/>
    </location>
</feature>
<comment type="subcellular location">
    <subcellularLocation>
        <location evidence="1">Nucleus</location>
        <location evidence="1">Nucleolus</location>
    </subcellularLocation>
</comment>